<dbReference type="PROSITE" id="PS50931">
    <property type="entry name" value="HTH_LYSR"/>
    <property type="match status" value="1"/>
</dbReference>
<dbReference type="RefSeq" id="WP_378042488.1">
    <property type="nucleotide sequence ID" value="NZ_JBHLWH010000039.1"/>
</dbReference>
<evidence type="ECO:0000256" key="5">
    <source>
        <dbReference type="SAM" id="MobiDB-lite"/>
    </source>
</evidence>
<proteinExistence type="inferred from homology"/>
<accession>A0ABV6F7T5</accession>
<protein>
    <submittedName>
        <fullName evidence="7">ArgP/LysG family DNA-binding transcriptional regulator</fullName>
    </submittedName>
</protein>
<dbReference type="GO" id="GO:0003677">
    <property type="term" value="F:DNA binding"/>
    <property type="evidence" value="ECO:0007669"/>
    <property type="project" value="UniProtKB-KW"/>
</dbReference>
<dbReference type="InterPro" id="IPR000847">
    <property type="entry name" value="LysR_HTH_N"/>
</dbReference>
<evidence type="ECO:0000256" key="1">
    <source>
        <dbReference type="ARBA" id="ARBA00009437"/>
    </source>
</evidence>
<keyword evidence="2" id="KW-0805">Transcription regulation</keyword>
<dbReference type="NCBIfam" id="NF002964">
    <property type="entry name" value="PRK03635.1"/>
    <property type="match status" value="1"/>
</dbReference>
<sequence length="314" mass="32803">MNTDHLRALAAAVDEGTFDAAAAALRISGSAFSQRIKALEKDAGQVLLTRTVPVGTTSAGDRMLRLARQVAVLEDETRRSLGQGTGGRTVLSVAVNADSMATWFVEVLRQAATWDDAVLQLHLEDQEHTHELLRSGTVIAAITEDPAPVSGCLSMELGAMDYHAVAASALLDRYRREDGSVDFGAVPVQEFGTRDSLQRSRLAAWRAGQSGQQSGSGAGGMGPGGDGTGAAGPPLHQVPTVGGFNAAVAAGLGWGMIPTGQLPEGVLEGTHPDLVAIPELGQSRVTLHWQRWSAGTKALDRLTAAVQQAARNMA</sequence>
<feature type="domain" description="HTH lysR-type" evidence="6">
    <location>
        <begin position="1"/>
        <end position="57"/>
    </location>
</feature>
<dbReference type="PANTHER" id="PTHR30579:SF2">
    <property type="entry name" value="HTH-TYPE TRANSCRIPTIONAL REGULATOR ARGP"/>
    <property type="match status" value="1"/>
</dbReference>
<dbReference type="PANTHER" id="PTHR30579">
    <property type="entry name" value="TRANSCRIPTIONAL REGULATOR"/>
    <property type="match status" value="1"/>
</dbReference>
<comment type="similarity">
    <text evidence="1">Belongs to the LysR transcriptional regulatory family.</text>
</comment>
<name>A0ABV6F7T5_9MICC</name>
<dbReference type="InterPro" id="IPR050176">
    <property type="entry name" value="LTTR"/>
</dbReference>
<dbReference type="EMBL" id="JBHLWH010000039">
    <property type="protein sequence ID" value="MFC0249471.1"/>
    <property type="molecule type" value="Genomic_DNA"/>
</dbReference>
<gene>
    <name evidence="7" type="ORF">ACFFIO_13275</name>
</gene>
<keyword evidence="3 7" id="KW-0238">DNA-binding</keyword>
<dbReference type="Proteomes" id="UP001589766">
    <property type="component" value="Unassembled WGS sequence"/>
</dbReference>
<dbReference type="SUPFAM" id="SSF53850">
    <property type="entry name" value="Periplasmic binding protein-like II"/>
    <property type="match status" value="1"/>
</dbReference>
<evidence type="ECO:0000256" key="4">
    <source>
        <dbReference type="ARBA" id="ARBA00023163"/>
    </source>
</evidence>
<feature type="region of interest" description="Disordered" evidence="5">
    <location>
        <begin position="202"/>
        <end position="237"/>
    </location>
</feature>
<evidence type="ECO:0000259" key="6">
    <source>
        <dbReference type="PROSITE" id="PS50931"/>
    </source>
</evidence>
<reference evidence="7 8" key="1">
    <citation type="submission" date="2024-09" db="EMBL/GenBank/DDBJ databases">
        <authorList>
            <person name="Sun Q."/>
            <person name="Mori K."/>
        </authorList>
    </citation>
    <scope>NUCLEOTIDE SEQUENCE [LARGE SCALE GENOMIC DNA]</scope>
    <source>
        <strain evidence="7 8">CCM 7609</strain>
    </source>
</reference>
<evidence type="ECO:0000256" key="2">
    <source>
        <dbReference type="ARBA" id="ARBA00023015"/>
    </source>
</evidence>
<evidence type="ECO:0000256" key="3">
    <source>
        <dbReference type="ARBA" id="ARBA00023125"/>
    </source>
</evidence>
<evidence type="ECO:0000313" key="7">
    <source>
        <dbReference type="EMBL" id="MFC0249471.1"/>
    </source>
</evidence>
<comment type="caution">
    <text evidence="7">The sequence shown here is derived from an EMBL/GenBank/DDBJ whole genome shotgun (WGS) entry which is preliminary data.</text>
</comment>
<dbReference type="SUPFAM" id="SSF46785">
    <property type="entry name" value="Winged helix' DNA-binding domain"/>
    <property type="match status" value="1"/>
</dbReference>
<dbReference type="Pfam" id="PF00126">
    <property type="entry name" value="HTH_1"/>
    <property type="match status" value="1"/>
</dbReference>
<dbReference type="Gene3D" id="1.10.10.10">
    <property type="entry name" value="Winged helix-like DNA-binding domain superfamily/Winged helix DNA-binding domain"/>
    <property type="match status" value="1"/>
</dbReference>
<keyword evidence="8" id="KW-1185">Reference proteome</keyword>
<dbReference type="InterPro" id="IPR036388">
    <property type="entry name" value="WH-like_DNA-bd_sf"/>
</dbReference>
<dbReference type="InterPro" id="IPR036390">
    <property type="entry name" value="WH_DNA-bd_sf"/>
</dbReference>
<organism evidence="7 8">
    <name type="scientific">Citricoccus parietis</name>
    <dbReference type="NCBI Taxonomy" id="592307"/>
    <lineage>
        <taxon>Bacteria</taxon>
        <taxon>Bacillati</taxon>
        <taxon>Actinomycetota</taxon>
        <taxon>Actinomycetes</taxon>
        <taxon>Micrococcales</taxon>
        <taxon>Micrococcaceae</taxon>
        <taxon>Citricoccus</taxon>
    </lineage>
</organism>
<dbReference type="Gene3D" id="3.40.190.290">
    <property type="match status" value="1"/>
</dbReference>
<keyword evidence="4" id="KW-0804">Transcription</keyword>
<feature type="compositionally biased region" description="Gly residues" evidence="5">
    <location>
        <begin position="214"/>
        <end position="230"/>
    </location>
</feature>
<evidence type="ECO:0000313" key="8">
    <source>
        <dbReference type="Proteomes" id="UP001589766"/>
    </source>
</evidence>